<evidence type="ECO:0000259" key="1">
    <source>
        <dbReference type="Pfam" id="PF13817"/>
    </source>
</evidence>
<name>A0A0X8GZB2_9FIRM</name>
<dbReference type="KEGG" id="erl:AOC36_04125"/>
<proteinExistence type="predicted"/>
<dbReference type="AlphaFoldDB" id="A0A0X8GZB2"/>
<evidence type="ECO:0000313" key="2">
    <source>
        <dbReference type="EMBL" id="AMC93187.1"/>
    </source>
</evidence>
<accession>A0A0X8GZB2</accession>
<evidence type="ECO:0000313" key="3">
    <source>
        <dbReference type="Proteomes" id="UP000063781"/>
    </source>
</evidence>
<dbReference type="Proteomes" id="UP000063781">
    <property type="component" value="Chromosome"/>
</dbReference>
<sequence length="61" mass="7273">MSSIYYSIVETAKLNNLDIQSYFEYILDEMILMPKSTRHESLQRLLPYSKELPKQVYAKNK</sequence>
<dbReference type="InterPro" id="IPR039552">
    <property type="entry name" value="IS66_C"/>
</dbReference>
<dbReference type="EMBL" id="CP013213">
    <property type="protein sequence ID" value="AMC93187.1"/>
    <property type="molecule type" value="Genomic_DNA"/>
</dbReference>
<dbReference type="Pfam" id="PF13817">
    <property type="entry name" value="DDE_Tnp_IS66_C"/>
    <property type="match status" value="1"/>
</dbReference>
<keyword evidence="3" id="KW-1185">Reference proteome</keyword>
<reference evidence="2 3" key="1">
    <citation type="submission" date="2015-10" db="EMBL/GenBank/DDBJ databases">
        <title>Erysipelothrix larvae sp. LV19 isolated from the larval gut of the rhinoceros beetle, Trypoxylus dichotomus.</title>
        <authorList>
            <person name="Lim S."/>
            <person name="Kim B.-C."/>
        </authorList>
    </citation>
    <scope>NUCLEOTIDE SEQUENCE [LARGE SCALE GENOMIC DNA]</scope>
    <source>
        <strain evidence="2 3">LV19</strain>
    </source>
</reference>
<feature type="domain" description="Transposase IS66 C-terminal" evidence="1">
    <location>
        <begin position="7"/>
        <end position="47"/>
    </location>
</feature>
<gene>
    <name evidence="2" type="ORF">AOC36_04125</name>
</gene>
<organism evidence="2 3">
    <name type="scientific">Erysipelothrix larvae</name>
    <dbReference type="NCBI Taxonomy" id="1514105"/>
    <lineage>
        <taxon>Bacteria</taxon>
        <taxon>Bacillati</taxon>
        <taxon>Bacillota</taxon>
        <taxon>Erysipelotrichia</taxon>
        <taxon>Erysipelotrichales</taxon>
        <taxon>Erysipelotrichaceae</taxon>
        <taxon>Erysipelothrix</taxon>
    </lineage>
</organism>
<protein>
    <recommendedName>
        <fullName evidence="1">Transposase IS66 C-terminal domain-containing protein</fullName>
    </recommendedName>
</protein>